<dbReference type="GO" id="GO:0004827">
    <property type="term" value="F:proline-tRNA ligase activity"/>
    <property type="evidence" value="ECO:0007669"/>
    <property type="project" value="UniProtKB-UniRule"/>
</dbReference>
<organism evidence="10 11">
    <name type="scientific">Pelagibacter ubique (strain HTCC1002)</name>
    <dbReference type="NCBI Taxonomy" id="314261"/>
    <lineage>
        <taxon>Bacteria</taxon>
        <taxon>Pseudomonadati</taxon>
        <taxon>Pseudomonadota</taxon>
        <taxon>Alphaproteobacteria</taxon>
        <taxon>Candidatus Pelagibacterales</taxon>
        <taxon>Candidatus Pelagibacteraceae</taxon>
        <taxon>Candidatus Pelagibacter</taxon>
    </lineage>
</organism>
<dbReference type="InterPro" id="IPR023716">
    <property type="entry name" value="Prolyl-tRNA_ligase_IIa_type2"/>
</dbReference>
<evidence type="ECO:0000256" key="1">
    <source>
        <dbReference type="ARBA" id="ARBA00022490"/>
    </source>
</evidence>
<dbReference type="PRINTS" id="PR01046">
    <property type="entry name" value="TRNASYNTHPRO"/>
</dbReference>
<dbReference type="InterPro" id="IPR004500">
    <property type="entry name" value="Pro-tRNA-synth_IIa_bac-type"/>
</dbReference>
<dbReference type="PANTHER" id="PTHR42753:SF2">
    <property type="entry name" value="PROLINE--TRNA LIGASE"/>
    <property type="match status" value="1"/>
</dbReference>
<evidence type="ECO:0000256" key="2">
    <source>
        <dbReference type="ARBA" id="ARBA00022598"/>
    </source>
</evidence>
<dbReference type="InterPro" id="IPR050062">
    <property type="entry name" value="Pro-tRNA_synthetase"/>
</dbReference>
<dbReference type="EC" id="6.1.1.15" evidence="8"/>
<comment type="similarity">
    <text evidence="8">Belongs to the class-II aminoacyl-tRNA synthetase family. ProS type 2 subfamily.</text>
</comment>
<keyword evidence="4 8" id="KW-0067">ATP-binding</keyword>
<comment type="subcellular location">
    <subcellularLocation>
        <location evidence="8">Cytoplasm</location>
    </subcellularLocation>
</comment>
<dbReference type="HAMAP" id="MF_01570">
    <property type="entry name" value="Pro_tRNA_synth_type2"/>
    <property type="match status" value="1"/>
</dbReference>
<dbReference type="InterPro" id="IPR004154">
    <property type="entry name" value="Anticodon-bd"/>
</dbReference>
<dbReference type="PANTHER" id="PTHR42753">
    <property type="entry name" value="MITOCHONDRIAL RIBOSOME PROTEIN L39/PROLYL-TRNA LIGASE FAMILY MEMBER"/>
    <property type="match status" value="1"/>
</dbReference>
<keyword evidence="1 8" id="KW-0963">Cytoplasm</keyword>
<comment type="subunit">
    <text evidence="8">Homodimer.</text>
</comment>
<evidence type="ECO:0000313" key="11">
    <source>
        <dbReference type="Proteomes" id="UP000005306"/>
    </source>
</evidence>
<reference evidence="10 11" key="1">
    <citation type="submission" date="2006-04" db="EMBL/GenBank/DDBJ databases">
        <authorList>
            <person name="Giovannoni S.J."/>
            <person name="Cho J.-C."/>
            <person name="Ferriera S."/>
            <person name="Johnson J."/>
            <person name="Kravitz S."/>
            <person name="Halpern A."/>
            <person name="Remington K."/>
            <person name="Beeson K."/>
            <person name="Tran B."/>
            <person name="Rogers Y.-H."/>
            <person name="Friedman R."/>
            <person name="Venter J.C."/>
        </authorList>
    </citation>
    <scope>NUCLEOTIDE SEQUENCE [LARGE SCALE GENOMIC DNA]</scope>
    <source>
        <strain evidence="10 11">HTCC1002</strain>
    </source>
</reference>
<evidence type="ECO:0000256" key="8">
    <source>
        <dbReference type="HAMAP-Rule" id="MF_01570"/>
    </source>
</evidence>
<dbReference type="Gene3D" id="3.30.930.10">
    <property type="entry name" value="Bira Bifunctional Protein, Domain 2"/>
    <property type="match status" value="1"/>
</dbReference>
<keyword evidence="3 8" id="KW-0547">Nucleotide-binding</keyword>
<dbReference type="Proteomes" id="UP000005306">
    <property type="component" value="Unassembled WGS sequence"/>
</dbReference>
<evidence type="ECO:0000256" key="4">
    <source>
        <dbReference type="ARBA" id="ARBA00022840"/>
    </source>
</evidence>
<evidence type="ECO:0000313" key="10">
    <source>
        <dbReference type="EMBL" id="EAS84431.1"/>
    </source>
</evidence>
<dbReference type="CDD" id="cd00779">
    <property type="entry name" value="ProRS_core_prok"/>
    <property type="match status" value="1"/>
</dbReference>
<dbReference type="InterPro" id="IPR045864">
    <property type="entry name" value="aa-tRNA-synth_II/BPL/LPL"/>
</dbReference>
<dbReference type="GO" id="GO:0005524">
    <property type="term" value="F:ATP binding"/>
    <property type="evidence" value="ECO:0007669"/>
    <property type="project" value="UniProtKB-UniRule"/>
</dbReference>
<dbReference type="Pfam" id="PF03129">
    <property type="entry name" value="HGTP_anticodon"/>
    <property type="match status" value="1"/>
</dbReference>
<accession>Q1V2U7</accession>
<feature type="domain" description="Aminoacyl-transfer RNA synthetases class-II family profile" evidence="9">
    <location>
        <begin position="38"/>
        <end position="341"/>
    </location>
</feature>
<name>Q1V2U7_PELU1</name>
<dbReference type="InterPro" id="IPR002316">
    <property type="entry name" value="Pro-tRNA-ligase_IIa"/>
</dbReference>
<dbReference type="EMBL" id="AAPV01000001">
    <property type="protein sequence ID" value="EAS84431.1"/>
    <property type="molecule type" value="Genomic_DNA"/>
</dbReference>
<proteinExistence type="inferred from homology"/>
<keyword evidence="5 8" id="KW-0648">Protein biosynthesis</keyword>
<dbReference type="HOGENOM" id="CLU_016739_4_2_5"/>
<sequence length="444" mass="51185">MYISKSFIPILKNNPSEAKIKSHQLMLRVGMIKQSSAGIYSWLPLGFKVMKKIEQIVREEQNTIGAQEILMPTIQPSDIWKESGRYDDYGDEMLRIKDRQGREMLYGPTNEELVTDIFRSSVKSYKSLPQLLYHIQWKFRDEVRPRFGIMRGREFYMKDAYSFDVNDEDATFSYNKFFFSYLKTFKRLELSAIPMAADTGPIGGNLSHEFIILADTGESKIFTDKRVFDLGSEGTVLDRQSLQDLRKKYEQYYAVADEKFNKNEFEEKVSEENRLITKGIEVGHIFYFGDKYSKALNAAVDLPGGKKDFVKMGSYGIGVSRLVGAIIEAKYDQKDEIMKWPFSVAPYELAIIPMINKNDTSALDKANKLFKHFESKNIDTIIDDMDENLSSKIKKFNLIGVPYQIILGKNSEDNLLEFKEIGKDPKSLTLDQITQILTEQKLKN</sequence>
<protein>
    <recommendedName>
        <fullName evidence="8">Proline--tRNA ligase</fullName>
        <ecNumber evidence="8">6.1.1.15</ecNumber>
    </recommendedName>
    <alternativeName>
        <fullName evidence="8">Prolyl-tRNA synthetase</fullName>
        <shortName evidence="8">ProRS</shortName>
    </alternativeName>
</protein>
<evidence type="ECO:0000259" key="9">
    <source>
        <dbReference type="PROSITE" id="PS50862"/>
    </source>
</evidence>
<dbReference type="SUPFAM" id="SSF52954">
    <property type="entry name" value="Class II aaRS ABD-related"/>
    <property type="match status" value="1"/>
</dbReference>
<evidence type="ECO:0000256" key="5">
    <source>
        <dbReference type="ARBA" id="ARBA00022917"/>
    </source>
</evidence>
<dbReference type="InterPro" id="IPR033730">
    <property type="entry name" value="ProRS_core_prok"/>
</dbReference>
<dbReference type="AlphaFoldDB" id="Q1V2U7"/>
<comment type="function">
    <text evidence="8">Catalyzes the attachment of proline to tRNA(Pro) in a two-step reaction: proline is first activated by ATP to form Pro-AMP and then transferred to the acceptor end of tRNA(Pro).</text>
</comment>
<dbReference type="NCBIfam" id="TIGR00409">
    <property type="entry name" value="proS_fam_II"/>
    <property type="match status" value="1"/>
</dbReference>
<dbReference type="Pfam" id="PF00587">
    <property type="entry name" value="tRNA-synt_2b"/>
    <property type="match status" value="1"/>
</dbReference>
<gene>
    <name evidence="8" type="primary">proS</name>
    <name evidence="10" type="ORF">PU1002_01901</name>
</gene>
<evidence type="ECO:0000256" key="7">
    <source>
        <dbReference type="ARBA" id="ARBA00047671"/>
    </source>
</evidence>
<dbReference type="SUPFAM" id="SSF55681">
    <property type="entry name" value="Class II aaRS and biotin synthetases"/>
    <property type="match status" value="1"/>
</dbReference>
<keyword evidence="6 8" id="KW-0030">Aminoacyl-tRNA synthetase</keyword>
<dbReference type="InterPro" id="IPR036621">
    <property type="entry name" value="Anticodon-bd_dom_sf"/>
</dbReference>
<keyword evidence="2 8" id="KW-0436">Ligase</keyword>
<comment type="caution">
    <text evidence="10">The sequence shown here is derived from an EMBL/GenBank/DDBJ whole genome shotgun (WGS) entry which is preliminary data.</text>
</comment>
<dbReference type="NCBIfam" id="NF008979">
    <property type="entry name" value="PRK12325.1"/>
    <property type="match status" value="1"/>
</dbReference>
<dbReference type="GO" id="GO:0006433">
    <property type="term" value="P:prolyl-tRNA aminoacylation"/>
    <property type="evidence" value="ECO:0007669"/>
    <property type="project" value="UniProtKB-UniRule"/>
</dbReference>
<dbReference type="InterPro" id="IPR002314">
    <property type="entry name" value="aa-tRNA-synt_IIb"/>
</dbReference>
<dbReference type="GO" id="GO:0005829">
    <property type="term" value="C:cytosol"/>
    <property type="evidence" value="ECO:0007669"/>
    <property type="project" value="TreeGrafter"/>
</dbReference>
<dbReference type="RefSeq" id="WP_006997018.1">
    <property type="nucleotide sequence ID" value="NZ_CH724130.1"/>
</dbReference>
<dbReference type="FunFam" id="3.30.930.10:FF:000042">
    <property type="entry name" value="probable proline--tRNA ligase, mitochondrial"/>
    <property type="match status" value="1"/>
</dbReference>
<dbReference type="PROSITE" id="PS50862">
    <property type="entry name" value="AA_TRNA_LIGASE_II"/>
    <property type="match status" value="1"/>
</dbReference>
<comment type="catalytic activity">
    <reaction evidence="7 8">
        <text>tRNA(Pro) + L-proline + ATP = L-prolyl-tRNA(Pro) + AMP + diphosphate</text>
        <dbReference type="Rhea" id="RHEA:14305"/>
        <dbReference type="Rhea" id="RHEA-COMP:9700"/>
        <dbReference type="Rhea" id="RHEA-COMP:9702"/>
        <dbReference type="ChEBI" id="CHEBI:30616"/>
        <dbReference type="ChEBI" id="CHEBI:33019"/>
        <dbReference type="ChEBI" id="CHEBI:60039"/>
        <dbReference type="ChEBI" id="CHEBI:78442"/>
        <dbReference type="ChEBI" id="CHEBI:78532"/>
        <dbReference type="ChEBI" id="CHEBI:456215"/>
        <dbReference type="EC" id="6.1.1.15"/>
    </reaction>
</comment>
<dbReference type="Gene3D" id="3.40.50.800">
    <property type="entry name" value="Anticodon-binding domain"/>
    <property type="match status" value="1"/>
</dbReference>
<dbReference type="InterPro" id="IPR006195">
    <property type="entry name" value="aa-tRNA-synth_II"/>
</dbReference>
<evidence type="ECO:0000256" key="3">
    <source>
        <dbReference type="ARBA" id="ARBA00022741"/>
    </source>
</evidence>
<evidence type="ECO:0000256" key="6">
    <source>
        <dbReference type="ARBA" id="ARBA00023146"/>
    </source>
</evidence>